<evidence type="ECO:0000313" key="4">
    <source>
        <dbReference type="Proteomes" id="UP000001551"/>
    </source>
</evidence>
<keyword evidence="4" id="KW-1185">Reference proteome</keyword>
<dbReference type="STRING" id="663278.Ethha_0100"/>
<sequence>MEINGVTLDLDLDDMDKAEQVQKVIEGMQSKIEQVKETDDYVTGGRKVCRIVNDCFNQIFGTGTSEKIFEGMKLTPHIDAFVALGDAIKEQKEQQNAHMQSVCHKYSPNRTERRARKK</sequence>
<proteinExistence type="predicted"/>
<dbReference type="RefSeq" id="WP_013484071.1">
    <property type="nucleotide sequence ID" value="NC_014828.1"/>
</dbReference>
<protein>
    <recommendedName>
        <fullName evidence="2">DUF6673 domain-containing protein</fullName>
    </recommendedName>
</protein>
<dbReference type="EMBL" id="CP002400">
    <property type="protein sequence ID" value="ADU25690.1"/>
    <property type="molecule type" value="Genomic_DNA"/>
</dbReference>
<gene>
    <name evidence="3" type="ordered locus">Ethha_0100</name>
</gene>
<dbReference type="eggNOG" id="ENOG5033KZ9">
    <property type="taxonomic scope" value="Bacteria"/>
</dbReference>
<evidence type="ECO:0000256" key="1">
    <source>
        <dbReference type="SAM" id="MobiDB-lite"/>
    </source>
</evidence>
<dbReference type="InterPro" id="IPR046655">
    <property type="entry name" value="DUF6673"/>
</dbReference>
<dbReference type="Pfam" id="PF20378">
    <property type="entry name" value="DUF6673"/>
    <property type="match status" value="1"/>
</dbReference>
<feature type="region of interest" description="Disordered" evidence="1">
    <location>
        <begin position="92"/>
        <end position="118"/>
    </location>
</feature>
<name>E6U611_ETHHY</name>
<organism evidence="3 4">
    <name type="scientific">Ethanoligenens harbinense (strain DSM 18485 / JCM 12961 / CGMCC 1.5033 / YUAN-3)</name>
    <dbReference type="NCBI Taxonomy" id="663278"/>
    <lineage>
        <taxon>Bacteria</taxon>
        <taxon>Bacillati</taxon>
        <taxon>Bacillota</taxon>
        <taxon>Clostridia</taxon>
        <taxon>Eubacteriales</taxon>
        <taxon>Oscillospiraceae</taxon>
        <taxon>Ethanoligenens</taxon>
    </lineage>
</organism>
<feature type="domain" description="DUF6673" evidence="2">
    <location>
        <begin position="1"/>
        <end position="117"/>
    </location>
</feature>
<accession>E6U611</accession>
<dbReference type="KEGG" id="eha:Ethha_0100"/>
<dbReference type="AlphaFoldDB" id="E6U611"/>
<evidence type="ECO:0000313" key="3">
    <source>
        <dbReference type="EMBL" id="ADU25690.1"/>
    </source>
</evidence>
<evidence type="ECO:0000259" key="2">
    <source>
        <dbReference type="Pfam" id="PF20378"/>
    </source>
</evidence>
<reference evidence="3 4" key="1">
    <citation type="submission" date="2010-12" db="EMBL/GenBank/DDBJ databases">
        <title>Complete sequence of Ethanoligenens harbinense YUAN-3.</title>
        <authorList>
            <person name="Lucas S."/>
            <person name="Copeland A."/>
            <person name="Lapidus A."/>
            <person name="Cheng J.-F."/>
            <person name="Bruce D."/>
            <person name="Goodwin L."/>
            <person name="Pitluck S."/>
            <person name="Chertkov O."/>
            <person name="Misra M."/>
            <person name="Detter J.C."/>
            <person name="Han C."/>
            <person name="Tapia R."/>
            <person name="Land M."/>
            <person name="Hauser L."/>
            <person name="Jeffries C."/>
            <person name="Kyrpides N."/>
            <person name="Ivanova N."/>
            <person name="Mikhailova N."/>
            <person name="Wang A."/>
            <person name="Mouttaki H."/>
            <person name="He Z."/>
            <person name="Zhou J."/>
            <person name="Hemme C.L."/>
            <person name="Woyke T."/>
        </authorList>
    </citation>
    <scope>NUCLEOTIDE SEQUENCE [LARGE SCALE GENOMIC DNA]</scope>
    <source>
        <strain evidence="4">DSM 18485 / JCM 12961 / CGMCC 1.5033 / YUAN-3</strain>
    </source>
</reference>
<dbReference type="Proteomes" id="UP000001551">
    <property type="component" value="Chromosome"/>
</dbReference>
<dbReference type="HOGENOM" id="CLU_161951_1_0_9"/>